<evidence type="ECO:0000256" key="8">
    <source>
        <dbReference type="SAM" id="Phobius"/>
    </source>
</evidence>
<feature type="transmembrane region" description="Helical" evidence="8">
    <location>
        <begin position="60"/>
        <end position="81"/>
    </location>
</feature>
<keyword evidence="10" id="KW-1185">Reference proteome</keyword>
<dbReference type="GO" id="GO:0005886">
    <property type="term" value="C:plasma membrane"/>
    <property type="evidence" value="ECO:0007669"/>
    <property type="project" value="UniProtKB-SubCell"/>
</dbReference>
<dbReference type="GeneID" id="303171898"/>
<dbReference type="OrthoDB" id="3733837at2"/>
<proteinExistence type="inferred from homology"/>
<dbReference type="PANTHER" id="PTHR34702">
    <property type="entry name" value="NA(+)/H(+) ANTIPORTER SUBUNIT F1"/>
    <property type="match status" value="1"/>
</dbReference>
<organism evidence="9 10">
    <name type="scientific">Agrococcus casei LMG 22410</name>
    <dbReference type="NCBI Taxonomy" id="1255656"/>
    <lineage>
        <taxon>Bacteria</taxon>
        <taxon>Bacillati</taxon>
        <taxon>Actinomycetota</taxon>
        <taxon>Actinomycetes</taxon>
        <taxon>Micrococcales</taxon>
        <taxon>Microbacteriaceae</taxon>
        <taxon>Agrococcus</taxon>
    </lineage>
</organism>
<dbReference type="GO" id="GO:0015385">
    <property type="term" value="F:sodium:proton antiporter activity"/>
    <property type="evidence" value="ECO:0007669"/>
    <property type="project" value="TreeGrafter"/>
</dbReference>
<keyword evidence="3" id="KW-0813">Transport</keyword>
<evidence type="ECO:0000256" key="6">
    <source>
        <dbReference type="ARBA" id="ARBA00022989"/>
    </source>
</evidence>
<evidence type="ECO:0000256" key="1">
    <source>
        <dbReference type="ARBA" id="ARBA00004651"/>
    </source>
</evidence>
<evidence type="ECO:0000256" key="3">
    <source>
        <dbReference type="ARBA" id="ARBA00022448"/>
    </source>
</evidence>
<sequence length="126" mass="13442">MIIALTVAGVLLVAALVLGLIRLVKGPGAVDRIIATDVMLSLLVVALAIEAAINRHGYTIPVMIITSMLSFSGTVAVSRFVSIRNDQVGRERRDLYPGAVEQTGPIPVVRGKRRRAKGTEGEAERP</sequence>
<protein>
    <submittedName>
        <fullName evidence="9">Na(+) H(+) antiporter subunit F</fullName>
    </submittedName>
</protein>
<accession>A0A1R4EYD0</accession>
<evidence type="ECO:0000256" key="4">
    <source>
        <dbReference type="ARBA" id="ARBA00022475"/>
    </source>
</evidence>
<feature type="transmembrane region" description="Helical" evidence="8">
    <location>
        <begin position="33"/>
        <end position="53"/>
    </location>
</feature>
<evidence type="ECO:0000256" key="5">
    <source>
        <dbReference type="ARBA" id="ARBA00022692"/>
    </source>
</evidence>
<dbReference type="EMBL" id="FUHU01000009">
    <property type="protein sequence ID" value="SJM48644.1"/>
    <property type="molecule type" value="Genomic_DNA"/>
</dbReference>
<keyword evidence="5 8" id="KW-0812">Transmembrane</keyword>
<dbReference type="Proteomes" id="UP000195787">
    <property type="component" value="Unassembled WGS sequence"/>
</dbReference>
<reference evidence="9 10" key="1">
    <citation type="submission" date="2017-02" db="EMBL/GenBank/DDBJ databases">
        <authorList>
            <person name="Peterson S.W."/>
        </authorList>
    </citation>
    <scope>NUCLEOTIDE SEQUENCE [LARGE SCALE GENOMIC DNA]</scope>
    <source>
        <strain evidence="9 10">LMG 22410</strain>
    </source>
</reference>
<dbReference type="Pfam" id="PF04066">
    <property type="entry name" value="MrpF_PhaF"/>
    <property type="match status" value="1"/>
</dbReference>
<keyword evidence="6 8" id="KW-1133">Transmembrane helix</keyword>
<dbReference type="PANTHER" id="PTHR34702:SF1">
    <property type="entry name" value="NA(+)_H(+) ANTIPORTER SUBUNIT F"/>
    <property type="match status" value="1"/>
</dbReference>
<dbReference type="AlphaFoldDB" id="A0A1R4EYD0"/>
<evidence type="ECO:0000313" key="10">
    <source>
        <dbReference type="Proteomes" id="UP000195787"/>
    </source>
</evidence>
<evidence type="ECO:0000313" key="9">
    <source>
        <dbReference type="EMBL" id="SJM48644.1"/>
    </source>
</evidence>
<comment type="subcellular location">
    <subcellularLocation>
        <location evidence="1">Cell membrane</location>
        <topology evidence="1">Multi-pass membrane protein</topology>
    </subcellularLocation>
</comment>
<gene>
    <name evidence="9" type="ORF">CZ674_01600</name>
</gene>
<evidence type="ECO:0000256" key="2">
    <source>
        <dbReference type="ARBA" id="ARBA00009212"/>
    </source>
</evidence>
<comment type="similarity">
    <text evidence="2">Belongs to the CPA3 antiporters (TC 2.A.63) subunit F family.</text>
</comment>
<dbReference type="RefSeq" id="WP_086990615.1">
    <property type="nucleotide sequence ID" value="NZ_FUHU01000009.1"/>
</dbReference>
<keyword evidence="7 8" id="KW-0472">Membrane</keyword>
<dbReference type="InterPro" id="IPR007208">
    <property type="entry name" value="MrpF/PhaF-like"/>
</dbReference>
<evidence type="ECO:0000256" key="7">
    <source>
        <dbReference type="ARBA" id="ARBA00023136"/>
    </source>
</evidence>
<keyword evidence="4" id="KW-1003">Cell membrane</keyword>
<name>A0A1R4EYD0_9MICO</name>